<evidence type="ECO:0000313" key="10">
    <source>
        <dbReference type="Proteomes" id="UP000193498"/>
    </source>
</evidence>
<dbReference type="GO" id="GO:0006606">
    <property type="term" value="P:protein import into nucleus"/>
    <property type="evidence" value="ECO:0007669"/>
    <property type="project" value="TreeGrafter"/>
</dbReference>
<dbReference type="PROSITE" id="PS50166">
    <property type="entry name" value="IMPORTIN_B_NT"/>
    <property type="match status" value="1"/>
</dbReference>
<dbReference type="Gene3D" id="1.25.10.10">
    <property type="entry name" value="Leucine-rich Repeat Variant"/>
    <property type="match status" value="1"/>
</dbReference>
<comment type="similarity">
    <text evidence="3">Belongs to the XPO2/CSE1 family.</text>
</comment>
<dbReference type="GO" id="GO:0005829">
    <property type="term" value="C:cytosol"/>
    <property type="evidence" value="ECO:0007669"/>
    <property type="project" value="TreeGrafter"/>
</dbReference>
<dbReference type="InterPro" id="IPR016024">
    <property type="entry name" value="ARM-type_fold"/>
</dbReference>
<dbReference type="OrthoDB" id="3268246at2759"/>
<evidence type="ECO:0000256" key="2">
    <source>
        <dbReference type="ARBA" id="ARBA00004496"/>
    </source>
</evidence>
<evidence type="ECO:0000256" key="4">
    <source>
        <dbReference type="ARBA" id="ARBA00022448"/>
    </source>
</evidence>
<evidence type="ECO:0000256" key="3">
    <source>
        <dbReference type="ARBA" id="ARBA00008669"/>
    </source>
</evidence>
<dbReference type="GO" id="GO:0005635">
    <property type="term" value="C:nuclear envelope"/>
    <property type="evidence" value="ECO:0007669"/>
    <property type="project" value="TreeGrafter"/>
</dbReference>
<evidence type="ECO:0000256" key="1">
    <source>
        <dbReference type="ARBA" id="ARBA00004123"/>
    </source>
</evidence>
<proteinExistence type="inferred from homology"/>
<comment type="subcellular location">
    <subcellularLocation>
        <location evidence="2">Cytoplasm</location>
    </subcellularLocation>
    <subcellularLocation>
        <location evidence="1">Nucleus</location>
    </subcellularLocation>
</comment>
<reference evidence="9 10" key="1">
    <citation type="submission" date="2016-07" db="EMBL/GenBank/DDBJ databases">
        <title>Pervasive Adenine N6-methylation of Active Genes in Fungi.</title>
        <authorList>
            <consortium name="DOE Joint Genome Institute"/>
            <person name="Mondo S.J."/>
            <person name="Dannebaum R.O."/>
            <person name="Kuo R.C."/>
            <person name="Labutti K."/>
            <person name="Haridas S."/>
            <person name="Kuo A."/>
            <person name="Salamov A."/>
            <person name="Ahrendt S.R."/>
            <person name="Lipzen A."/>
            <person name="Sullivan W."/>
            <person name="Andreopoulos W.B."/>
            <person name="Clum A."/>
            <person name="Lindquist E."/>
            <person name="Daum C."/>
            <person name="Ramamoorthy G.K."/>
            <person name="Gryganskyi A."/>
            <person name="Culley D."/>
            <person name="Magnuson J.K."/>
            <person name="James T.Y."/>
            <person name="O'Malley M.A."/>
            <person name="Stajich J.E."/>
            <person name="Spatafora J.W."/>
            <person name="Visel A."/>
            <person name="Grigoriev I.V."/>
        </authorList>
    </citation>
    <scope>NUCLEOTIDE SEQUENCE [LARGE SCALE GENOMIC DNA]</scope>
    <source>
        <strain evidence="9 10">CBS 931.73</strain>
    </source>
</reference>
<dbReference type="STRING" id="1314790.A0A1Y1YT72"/>
<keyword evidence="6" id="KW-0653">Protein transport</keyword>
<name>A0A1Y1YT72_9FUNG</name>
<keyword evidence="5" id="KW-0963">Cytoplasm</keyword>
<evidence type="ECO:0000256" key="5">
    <source>
        <dbReference type="ARBA" id="ARBA00022490"/>
    </source>
</evidence>
<dbReference type="FunFam" id="1.25.10.10:FF:000057">
    <property type="entry name" value="Exportin-2 isoform 1"/>
    <property type="match status" value="1"/>
</dbReference>
<dbReference type="GO" id="GO:0006611">
    <property type="term" value="P:protein export from nucleus"/>
    <property type="evidence" value="ECO:0007669"/>
    <property type="project" value="TreeGrafter"/>
</dbReference>
<evidence type="ECO:0000259" key="8">
    <source>
        <dbReference type="PROSITE" id="PS50166"/>
    </source>
</evidence>
<sequence>MEVNEQNLNALSEYLKQTLDPNTRRQAEQYLYSVEKNPNFSILLLALVENQAADPSVRFAAALLFKNFVKRNWEQDGDNVTINEADRTAIKTRIVGLMISVPAKLQIQLSEALSIIADSDFPEKWNNLIPELVSKLSPNDYSVNNGVLQTAHSIFKRWRSQFRSNELFTEIKFVLDQFCEPYLQLFKATDAMIESNANNGEALKVLAQTMLLLVKIFYSLNCQDLPVFFEDHMSEFMGLLHKYLTYTNPLLESDDEDEAGPLEKIKASICESVELYAQRYEEDFPMLPKFVETVWSLLTVTNLDPKNDLLVSKAISVITTIAKLQRHRNLFLVGDTLKNMCEKIILPNMSLRTSDEELFEDDPNEFIRRDLEGSDNDTRRRAASDLVRGLLEQFESEITSTMSNYISHYLQNYNANPTANWKDKDTAVYLLISIASKNASTQHGVTKTNDFINVVEFFANNVLKDLQAPFGSVHPILKVDALKYLYTFRNQMNKNDLVNCFPLLVTHLGSDNYVVYTYASICLERILFMKKERAILFNAKDIQPYVEGILTNLFKLIEQGATPEKLAENDHLMKAVMRVILISREEIVPYVSVVLNKLTNILSVISRNPSNPRFNHYVFESVGALIRFTCSANPAAIGDFESLLFTPFQGILQQDVTEFTPYVFQLLSQMLETHQESELPASYQSMLTPLLQPTLWEQQGNIPALSRLIQSYLNKGAKFIVEQNQLTPILGIFQKLIASKLNDTHGFDILNALVRNVPIATLNPYLKAVITLLLTRLQSSRTPKFTKGFVYFICSYIVVVDPQGSANSIFELFDSIQPGLFFEIVKSFVVPETQTIHGLVERKVAAVAMIRLLTQSTAMLKDPYFSQWTIVLDVIIQILQSPQEVAGDENEELYAIDLEETGYQASFSRLATSKQMTYDPASHIQDPKAYLSQCLATVCQANPNRISTAIQQGLPKDSMSALSSYLQSAGVGTLM</sequence>
<dbReference type="Proteomes" id="UP000193498">
    <property type="component" value="Unassembled WGS sequence"/>
</dbReference>
<dbReference type="Pfam" id="PF03378">
    <property type="entry name" value="CAS_CSE1"/>
    <property type="match status" value="1"/>
</dbReference>
<dbReference type="GO" id="GO:0005049">
    <property type="term" value="F:nuclear export signal receptor activity"/>
    <property type="evidence" value="ECO:0007669"/>
    <property type="project" value="TreeGrafter"/>
</dbReference>
<dbReference type="InterPro" id="IPR013713">
    <property type="entry name" value="XPO2_central"/>
</dbReference>
<keyword evidence="10" id="KW-1185">Reference proteome</keyword>
<dbReference type="Pfam" id="PF03810">
    <property type="entry name" value="IBN_N"/>
    <property type="match status" value="1"/>
</dbReference>
<dbReference type="FunCoup" id="A0A1Y1YT72">
    <property type="interactions" value="1297"/>
</dbReference>
<dbReference type="SMART" id="SM00913">
    <property type="entry name" value="IBN_N"/>
    <property type="match status" value="1"/>
</dbReference>
<dbReference type="SUPFAM" id="SSF48371">
    <property type="entry name" value="ARM repeat"/>
    <property type="match status" value="1"/>
</dbReference>
<dbReference type="InterPro" id="IPR001494">
    <property type="entry name" value="Importin-beta_N"/>
</dbReference>
<dbReference type="EMBL" id="MCFE01000072">
    <property type="protein sequence ID" value="ORY01243.1"/>
    <property type="molecule type" value="Genomic_DNA"/>
</dbReference>
<dbReference type="GO" id="GO:0031267">
    <property type="term" value="F:small GTPase binding"/>
    <property type="evidence" value="ECO:0007669"/>
    <property type="project" value="InterPro"/>
</dbReference>
<protein>
    <submittedName>
        <fullName evidence="9">Cse1-domain-containing protein</fullName>
    </submittedName>
</protein>
<organism evidence="9 10">
    <name type="scientific">Basidiobolus meristosporus CBS 931.73</name>
    <dbReference type="NCBI Taxonomy" id="1314790"/>
    <lineage>
        <taxon>Eukaryota</taxon>
        <taxon>Fungi</taxon>
        <taxon>Fungi incertae sedis</taxon>
        <taxon>Zoopagomycota</taxon>
        <taxon>Entomophthoromycotina</taxon>
        <taxon>Basidiobolomycetes</taxon>
        <taxon>Basidiobolales</taxon>
        <taxon>Basidiobolaceae</taxon>
        <taxon>Basidiobolus</taxon>
    </lineage>
</organism>
<dbReference type="InterPro" id="IPR011989">
    <property type="entry name" value="ARM-like"/>
</dbReference>
<evidence type="ECO:0000313" key="9">
    <source>
        <dbReference type="EMBL" id="ORY01243.1"/>
    </source>
</evidence>
<keyword evidence="7" id="KW-0539">Nucleus</keyword>
<accession>A0A1Y1YT72</accession>
<comment type="caution">
    <text evidence="9">The sequence shown here is derived from an EMBL/GenBank/DDBJ whole genome shotgun (WGS) entry which is preliminary data.</text>
</comment>
<dbReference type="InParanoid" id="A0A1Y1YT72"/>
<feature type="domain" description="Importin N-terminal" evidence="8">
    <location>
        <begin position="27"/>
        <end position="100"/>
    </location>
</feature>
<dbReference type="PANTHER" id="PTHR10997">
    <property type="entry name" value="IMPORTIN-7, 8, 11"/>
    <property type="match status" value="1"/>
</dbReference>
<evidence type="ECO:0000256" key="7">
    <source>
        <dbReference type="ARBA" id="ARBA00023242"/>
    </source>
</evidence>
<dbReference type="AlphaFoldDB" id="A0A1Y1YT72"/>
<gene>
    <name evidence="9" type="ORF">K493DRAFT_347418</name>
</gene>
<dbReference type="Pfam" id="PF08506">
    <property type="entry name" value="Cse1"/>
    <property type="match status" value="1"/>
</dbReference>
<dbReference type="PANTHER" id="PTHR10997:SF8">
    <property type="entry name" value="EXPORTIN-2"/>
    <property type="match status" value="1"/>
</dbReference>
<dbReference type="InterPro" id="IPR005043">
    <property type="entry name" value="XPO2_C"/>
</dbReference>
<keyword evidence="4" id="KW-0813">Transport</keyword>
<evidence type="ECO:0000256" key="6">
    <source>
        <dbReference type="ARBA" id="ARBA00022927"/>
    </source>
</evidence>